<dbReference type="Proteomes" id="UP001279734">
    <property type="component" value="Unassembled WGS sequence"/>
</dbReference>
<dbReference type="InterPro" id="IPR045121">
    <property type="entry name" value="CoAse"/>
</dbReference>
<feature type="domain" description="Nudix hydrolase" evidence="7">
    <location>
        <begin position="55"/>
        <end position="211"/>
    </location>
</feature>
<gene>
    <name evidence="8" type="ORF">Nepgr_007334</name>
</gene>
<dbReference type="GO" id="GO:0015937">
    <property type="term" value="P:coenzyme A biosynthetic process"/>
    <property type="evidence" value="ECO:0007669"/>
    <property type="project" value="UniProtKB-ARBA"/>
</dbReference>
<comment type="cofactor">
    <cofactor evidence="2">
        <name>Mg(2+)</name>
        <dbReference type="ChEBI" id="CHEBI:18420"/>
    </cofactor>
</comment>
<reference evidence="8" key="1">
    <citation type="submission" date="2023-05" db="EMBL/GenBank/DDBJ databases">
        <title>Nepenthes gracilis genome sequencing.</title>
        <authorList>
            <person name="Fukushima K."/>
        </authorList>
    </citation>
    <scope>NUCLEOTIDE SEQUENCE</scope>
    <source>
        <strain evidence="8">SING2019-196</strain>
    </source>
</reference>
<dbReference type="PANTHER" id="PTHR12992">
    <property type="entry name" value="NUDIX HYDROLASE"/>
    <property type="match status" value="1"/>
</dbReference>
<sequence length="248" mass="27578">MLRGGSRSQRLTNLAQLLRPYNPSFSTAAARENQIQGSEGCTANPIPHCPARSTPKRAAVLICIFEGDDGHLRVILTQRSSTLSSHSGEVALPGGKVEEGDADDVATALREAKEEIGLDPSLVDVVAVLEPFSMKRPMIVVPVIGLLRDKKSFCPTPNAAEVEVVFDAPLEMFLKDEDRREEDREWMGEKYLIHFFDYEADNRKHVIFGLTAGILIKAASIVYQRSPNFIEKKPNFRNNKNVEKTVML</sequence>
<dbReference type="GO" id="GO:0005737">
    <property type="term" value="C:cytoplasm"/>
    <property type="evidence" value="ECO:0007669"/>
    <property type="project" value="UniProtKB-ARBA"/>
</dbReference>
<evidence type="ECO:0000256" key="1">
    <source>
        <dbReference type="ARBA" id="ARBA00001936"/>
    </source>
</evidence>
<dbReference type="GO" id="GO:0015938">
    <property type="term" value="P:coenzyme A catabolic process"/>
    <property type="evidence" value="ECO:0007669"/>
    <property type="project" value="TreeGrafter"/>
</dbReference>
<evidence type="ECO:0000256" key="4">
    <source>
        <dbReference type="ARBA" id="ARBA00022801"/>
    </source>
</evidence>
<evidence type="ECO:0000313" key="8">
    <source>
        <dbReference type="EMBL" id="GMH05494.1"/>
    </source>
</evidence>
<dbReference type="EMBL" id="BSYO01000005">
    <property type="protein sequence ID" value="GMH05494.1"/>
    <property type="molecule type" value="Genomic_DNA"/>
</dbReference>
<comment type="cofactor">
    <cofactor evidence="1">
        <name>Mn(2+)</name>
        <dbReference type="ChEBI" id="CHEBI:29035"/>
    </cofactor>
</comment>
<evidence type="ECO:0000259" key="7">
    <source>
        <dbReference type="PROSITE" id="PS51462"/>
    </source>
</evidence>
<evidence type="ECO:0000256" key="5">
    <source>
        <dbReference type="ARBA" id="ARBA00022842"/>
    </source>
</evidence>
<keyword evidence="9" id="KW-1185">Reference proteome</keyword>
<dbReference type="GO" id="GO:0010945">
    <property type="term" value="F:coenzyme A diphosphatase activity"/>
    <property type="evidence" value="ECO:0007669"/>
    <property type="project" value="InterPro"/>
</dbReference>
<dbReference type="GO" id="GO:0008893">
    <property type="term" value="F:guanosine-3',5'-bis(diphosphate) 3'-diphosphatase activity"/>
    <property type="evidence" value="ECO:0007669"/>
    <property type="project" value="UniProtKB-ARBA"/>
</dbReference>
<dbReference type="AlphaFoldDB" id="A0AAD3S6X2"/>
<name>A0AAD3S6X2_NEPGR</name>
<dbReference type="GO" id="GO:0046872">
    <property type="term" value="F:metal ion binding"/>
    <property type="evidence" value="ECO:0007669"/>
    <property type="project" value="UniProtKB-KW"/>
</dbReference>
<dbReference type="CDD" id="cd03426">
    <property type="entry name" value="NUDIX_CoAse_Nudt7"/>
    <property type="match status" value="1"/>
</dbReference>
<proteinExistence type="predicted"/>
<evidence type="ECO:0000256" key="6">
    <source>
        <dbReference type="ARBA" id="ARBA00023211"/>
    </source>
</evidence>
<dbReference type="PROSITE" id="PS51462">
    <property type="entry name" value="NUDIX"/>
    <property type="match status" value="1"/>
</dbReference>
<keyword evidence="5" id="KW-0460">Magnesium</keyword>
<dbReference type="Pfam" id="PF00293">
    <property type="entry name" value="NUDIX"/>
    <property type="match status" value="1"/>
</dbReference>
<evidence type="ECO:0000313" key="9">
    <source>
        <dbReference type="Proteomes" id="UP001279734"/>
    </source>
</evidence>
<evidence type="ECO:0000256" key="2">
    <source>
        <dbReference type="ARBA" id="ARBA00001946"/>
    </source>
</evidence>
<dbReference type="PANTHER" id="PTHR12992:SF41">
    <property type="entry name" value="NUDIX HYDROLASE 11"/>
    <property type="match status" value="1"/>
</dbReference>
<keyword evidence="3" id="KW-0479">Metal-binding</keyword>
<organism evidence="8 9">
    <name type="scientific">Nepenthes gracilis</name>
    <name type="common">Slender pitcher plant</name>
    <dbReference type="NCBI Taxonomy" id="150966"/>
    <lineage>
        <taxon>Eukaryota</taxon>
        <taxon>Viridiplantae</taxon>
        <taxon>Streptophyta</taxon>
        <taxon>Embryophyta</taxon>
        <taxon>Tracheophyta</taxon>
        <taxon>Spermatophyta</taxon>
        <taxon>Magnoliopsida</taxon>
        <taxon>eudicotyledons</taxon>
        <taxon>Gunneridae</taxon>
        <taxon>Pentapetalae</taxon>
        <taxon>Caryophyllales</taxon>
        <taxon>Nepenthaceae</taxon>
        <taxon>Nepenthes</taxon>
    </lineage>
</organism>
<dbReference type="FunFam" id="3.90.79.10:FF:000036">
    <property type="entry name" value="Nudix hydrolase 11"/>
    <property type="match status" value="1"/>
</dbReference>
<accession>A0AAD3S6X2</accession>
<evidence type="ECO:0000256" key="3">
    <source>
        <dbReference type="ARBA" id="ARBA00022723"/>
    </source>
</evidence>
<dbReference type="InterPro" id="IPR000086">
    <property type="entry name" value="NUDIX_hydrolase_dom"/>
</dbReference>
<dbReference type="InterPro" id="IPR015797">
    <property type="entry name" value="NUDIX_hydrolase-like_dom_sf"/>
</dbReference>
<comment type="caution">
    <text evidence="8">The sequence shown here is derived from an EMBL/GenBank/DDBJ whole genome shotgun (WGS) entry which is preliminary data.</text>
</comment>
<dbReference type="SUPFAM" id="SSF55811">
    <property type="entry name" value="Nudix"/>
    <property type="match status" value="1"/>
</dbReference>
<keyword evidence="6" id="KW-0464">Manganese</keyword>
<keyword evidence="4" id="KW-0378">Hydrolase</keyword>
<dbReference type="Gene3D" id="3.90.79.10">
    <property type="entry name" value="Nucleoside Triphosphate Pyrophosphohydrolase"/>
    <property type="match status" value="1"/>
</dbReference>
<protein>
    <recommendedName>
        <fullName evidence="7">Nudix hydrolase domain-containing protein</fullName>
    </recommendedName>
</protein>
<dbReference type="GO" id="GO:0006637">
    <property type="term" value="P:acyl-CoA metabolic process"/>
    <property type="evidence" value="ECO:0007669"/>
    <property type="project" value="UniProtKB-ARBA"/>
</dbReference>